<evidence type="ECO:0000256" key="3">
    <source>
        <dbReference type="ARBA" id="ARBA00022691"/>
    </source>
</evidence>
<dbReference type="PIRSF" id="PIRSF005739">
    <property type="entry name" value="O-mtase"/>
    <property type="match status" value="1"/>
</dbReference>
<keyword evidence="3" id="KW-0949">S-adenosyl-L-methionine</keyword>
<dbReference type="Pfam" id="PF00891">
    <property type="entry name" value="Methyltransf_2"/>
    <property type="match status" value="1"/>
</dbReference>
<dbReference type="GO" id="GO:0032259">
    <property type="term" value="P:methylation"/>
    <property type="evidence" value="ECO:0007669"/>
    <property type="project" value="UniProtKB-KW"/>
</dbReference>
<dbReference type="Pfam" id="PF08100">
    <property type="entry name" value="Dimerisation"/>
    <property type="match status" value="1"/>
</dbReference>
<dbReference type="RefSeq" id="WP_397090754.1">
    <property type="nucleotide sequence ID" value="NZ_JBITGY010000016.1"/>
</dbReference>
<dbReference type="CDD" id="cd02440">
    <property type="entry name" value="AdoMet_MTases"/>
    <property type="match status" value="1"/>
</dbReference>
<evidence type="ECO:0000256" key="1">
    <source>
        <dbReference type="ARBA" id="ARBA00022603"/>
    </source>
</evidence>
<dbReference type="EMBL" id="JBITGY010000016">
    <property type="protein sequence ID" value="MFI6504837.1"/>
    <property type="molecule type" value="Genomic_DNA"/>
</dbReference>
<gene>
    <name evidence="6" type="ORF">ACIBG2_46155</name>
</gene>
<dbReference type="Gene3D" id="1.10.287.1350">
    <property type="match status" value="1"/>
</dbReference>
<dbReference type="InterPro" id="IPR012967">
    <property type="entry name" value="COMT_dimerisation"/>
</dbReference>
<dbReference type="InterPro" id="IPR029063">
    <property type="entry name" value="SAM-dependent_MTases_sf"/>
</dbReference>
<dbReference type="InterPro" id="IPR001077">
    <property type="entry name" value="COMT_C"/>
</dbReference>
<evidence type="ECO:0000259" key="5">
    <source>
        <dbReference type="Pfam" id="PF08100"/>
    </source>
</evidence>
<dbReference type="PROSITE" id="PS51683">
    <property type="entry name" value="SAM_OMT_II"/>
    <property type="match status" value="1"/>
</dbReference>
<dbReference type="PANTHER" id="PTHR43712:SF2">
    <property type="entry name" value="O-METHYLTRANSFERASE CICE"/>
    <property type="match status" value="1"/>
</dbReference>
<reference evidence="6 7" key="1">
    <citation type="submission" date="2024-10" db="EMBL/GenBank/DDBJ databases">
        <title>The Natural Products Discovery Center: Release of the First 8490 Sequenced Strains for Exploring Actinobacteria Biosynthetic Diversity.</title>
        <authorList>
            <person name="Kalkreuter E."/>
            <person name="Kautsar S.A."/>
            <person name="Yang D."/>
            <person name="Bader C.D."/>
            <person name="Teijaro C.N."/>
            <person name="Fluegel L."/>
            <person name="Davis C.M."/>
            <person name="Simpson J.R."/>
            <person name="Lauterbach L."/>
            <person name="Steele A.D."/>
            <person name="Gui C."/>
            <person name="Meng S."/>
            <person name="Li G."/>
            <person name="Viehrig K."/>
            <person name="Ye F."/>
            <person name="Su P."/>
            <person name="Kiefer A.F."/>
            <person name="Nichols A."/>
            <person name="Cepeda A.J."/>
            <person name="Yan W."/>
            <person name="Fan B."/>
            <person name="Jiang Y."/>
            <person name="Adhikari A."/>
            <person name="Zheng C.-J."/>
            <person name="Schuster L."/>
            <person name="Cowan T.M."/>
            <person name="Smanski M.J."/>
            <person name="Chevrette M.G."/>
            <person name="De Carvalho L.P.S."/>
            <person name="Shen B."/>
        </authorList>
    </citation>
    <scope>NUCLEOTIDE SEQUENCE [LARGE SCALE GENOMIC DNA]</scope>
    <source>
        <strain evidence="6 7">NPDC050545</strain>
    </source>
</reference>
<evidence type="ECO:0000313" key="7">
    <source>
        <dbReference type="Proteomes" id="UP001612741"/>
    </source>
</evidence>
<accession>A0ABW7Z9I6</accession>
<protein>
    <submittedName>
        <fullName evidence="6">Methyltransferase</fullName>
    </submittedName>
</protein>
<dbReference type="PANTHER" id="PTHR43712">
    <property type="entry name" value="PUTATIVE (AFU_ORTHOLOGUE AFUA_4G14580)-RELATED"/>
    <property type="match status" value="1"/>
</dbReference>
<dbReference type="Proteomes" id="UP001612741">
    <property type="component" value="Unassembled WGS sequence"/>
</dbReference>
<evidence type="ECO:0000256" key="2">
    <source>
        <dbReference type="ARBA" id="ARBA00022679"/>
    </source>
</evidence>
<proteinExistence type="predicted"/>
<keyword evidence="2" id="KW-0808">Transferase</keyword>
<dbReference type="SUPFAM" id="SSF46785">
    <property type="entry name" value="Winged helix' DNA-binding domain"/>
    <property type="match status" value="1"/>
</dbReference>
<evidence type="ECO:0000259" key="4">
    <source>
        <dbReference type="Pfam" id="PF00891"/>
    </source>
</evidence>
<sequence>MTESDERPGHEAARMRELIYGGLVSRCVCLAAQLGLAELLAGGPRPVGELAGATGVDPAALLRLLRGLASQEIFAERPGGAFALTPLGRTLCRDAPSSAQATALLVSGPVGAAWTELPQTVRTGESPFQRRFGRGFFDCLELDPDMRAVFDRSQAHGLELELEEVLSAVDLSPYSTIVDVGGGDGLMLGRFLRASPQAKGVLFDLPATVAMARERLEREGLLERCSLVEGDFFDRIPGGGDLYLLSHVLHDWGDREAVAVLRTCRAAMAPGSVLMVIDLAAPGRAGNAPADRAVAVMDLYMMSLFGGAGGRERTSGETLALLGRAGLHAVRSRRLPSGMGVIEAVTADASARVPQPAGKGQGS</sequence>
<comment type="caution">
    <text evidence="6">The sequence shown here is derived from an EMBL/GenBank/DDBJ whole genome shotgun (WGS) entry which is preliminary data.</text>
</comment>
<dbReference type="SUPFAM" id="SSF53335">
    <property type="entry name" value="S-adenosyl-L-methionine-dependent methyltransferases"/>
    <property type="match status" value="1"/>
</dbReference>
<feature type="domain" description="O-methyltransferase C-terminal" evidence="4">
    <location>
        <begin position="114"/>
        <end position="327"/>
    </location>
</feature>
<organism evidence="6 7">
    <name type="scientific">Nonomuraea typhae</name>
    <dbReference type="NCBI Taxonomy" id="2603600"/>
    <lineage>
        <taxon>Bacteria</taxon>
        <taxon>Bacillati</taxon>
        <taxon>Actinomycetota</taxon>
        <taxon>Actinomycetes</taxon>
        <taxon>Streptosporangiales</taxon>
        <taxon>Streptosporangiaceae</taxon>
        <taxon>Nonomuraea</taxon>
    </lineage>
</organism>
<feature type="domain" description="O-methyltransferase dimerisation" evidence="5">
    <location>
        <begin position="17"/>
        <end position="93"/>
    </location>
</feature>
<dbReference type="InterPro" id="IPR016461">
    <property type="entry name" value="COMT-like"/>
</dbReference>
<name>A0ABW7Z9I6_9ACTN</name>
<dbReference type="InterPro" id="IPR036388">
    <property type="entry name" value="WH-like_DNA-bd_sf"/>
</dbReference>
<dbReference type="InterPro" id="IPR036390">
    <property type="entry name" value="WH_DNA-bd_sf"/>
</dbReference>
<dbReference type="Gene3D" id="1.10.10.10">
    <property type="entry name" value="Winged helix-like DNA-binding domain superfamily/Winged helix DNA-binding domain"/>
    <property type="match status" value="1"/>
</dbReference>
<evidence type="ECO:0000313" key="6">
    <source>
        <dbReference type="EMBL" id="MFI6504837.1"/>
    </source>
</evidence>
<keyword evidence="1 6" id="KW-0489">Methyltransferase</keyword>
<dbReference type="Gene3D" id="3.40.50.150">
    <property type="entry name" value="Vaccinia Virus protein VP39"/>
    <property type="match status" value="1"/>
</dbReference>
<dbReference type="GO" id="GO:0008168">
    <property type="term" value="F:methyltransferase activity"/>
    <property type="evidence" value="ECO:0007669"/>
    <property type="project" value="UniProtKB-KW"/>
</dbReference>
<keyword evidence="7" id="KW-1185">Reference proteome</keyword>